<dbReference type="Proteomes" id="UP000218785">
    <property type="component" value="Plasmid plasmid1"/>
</dbReference>
<dbReference type="SUPFAM" id="SSF49373">
    <property type="entry name" value="Invasin/intimin cell-adhesion fragments"/>
    <property type="match status" value="4"/>
</dbReference>
<dbReference type="Gene3D" id="2.60.40.1080">
    <property type="match status" value="4"/>
</dbReference>
<organism evidence="3 4">
    <name type="scientific">Tolypothrix tenuis PCC 7101</name>
    <dbReference type="NCBI Taxonomy" id="231146"/>
    <lineage>
        <taxon>Bacteria</taxon>
        <taxon>Bacillati</taxon>
        <taxon>Cyanobacteriota</taxon>
        <taxon>Cyanophyceae</taxon>
        <taxon>Nostocales</taxon>
        <taxon>Tolypothrichaceae</taxon>
        <taxon>Tolypothrix</taxon>
    </lineage>
</organism>
<dbReference type="PANTHER" id="PTHR23019">
    <property type="entry name" value="NUCLEAR PORE MEMBRANE GLYCOPROTEIN GP210-RELATED"/>
    <property type="match status" value="1"/>
</dbReference>
<keyword evidence="4" id="KW-1185">Reference proteome</keyword>
<dbReference type="Pfam" id="PF02368">
    <property type="entry name" value="Big_2"/>
    <property type="match status" value="4"/>
</dbReference>
<reference evidence="3 4" key="1">
    <citation type="submission" date="2017-06" db="EMBL/GenBank/DDBJ databases">
        <title>Genome sequencing of cyanobaciteial culture collection at National Institute for Environmental Studies (NIES).</title>
        <authorList>
            <person name="Hirose Y."/>
            <person name="Shimura Y."/>
            <person name="Fujisawa T."/>
            <person name="Nakamura Y."/>
            <person name="Kawachi M."/>
        </authorList>
    </citation>
    <scope>NUCLEOTIDE SEQUENCE [LARGE SCALE GENOMIC DNA]</scope>
    <source>
        <strain evidence="3 4">NIES-37</strain>
        <plasmid evidence="4">Plasmid1 dna</plasmid>
    </source>
</reference>
<evidence type="ECO:0000313" key="3">
    <source>
        <dbReference type="EMBL" id="BAZ02907.1"/>
    </source>
</evidence>
<keyword evidence="1" id="KW-0472">Membrane</keyword>
<proteinExistence type="predicted"/>
<dbReference type="RefSeq" id="WP_190445589.1">
    <property type="nucleotide sequence ID" value="NZ_CAWNJS010000002.1"/>
</dbReference>
<evidence type="ECO:0000256" key="1">
    <source>
        <dbReference type="SAM" id="Phobius"/>
    </source>
</evidence>
<evidence type="ECO:0000313" key="4">
    <source>
        <dbReference type="Proteomes" id="UP000218785"/>
    </source>
</evidence>
<feature type="domain" description="BIG2" evidence="2">
    <location>
        <begin position="246"/>
        <end position="324"/>
    </location>
</feature>
<evidence type="ECO:0000259" key="2">
    <source>
        <dbReference type="SMART" id="SM00635"/>
    </source>
</evidence>
<keyword evidence="3" id="KW-0614">Plasmid</keyword>
<feature type="transmembrane region" description="Helical" evidence="1">
    <location>
        <begin position="32"/>
        <end position="49"/>
    </location>
</feature>
<dbReference type="KEGG" id="ttq:NIES37_69200"/>
<keyword evidence="1" id="KW-0812">Transmembrane</keyword>
<keyword evidence="1" id="KW-1133">Transmembrane helix</keyword>
<accession>A0A1Z4NAZ7</accession>
<dbReference type="EMBL" id="AP018249">
    <property type="protein sequence ID" value="BAZ02907.1"/>
    <property type="molecule type" value="Genomic_DNA"/>
</dbReference>
<dbReference type="PANTHER" id="PTHR23019:SF0">
    <property type="entry name" value="NUCLEAR PORE MEMBRANE GLYCOPROTEIN 210"/>
    <property type="match status" value="1"/>
</dbReference>
<dbReference type="SMART" id="SM00635">
    <property type="entry name" value="BID_2"/>
    <property type="match status" value="4"/>
</dbReference>
<geneLocation type="plasmid" evidence="4">
    <name>Plasmid1 dna</name>
</geneLocation>
<dbReference type="InterPro" id="IPR045197">
    <property type="entry name" value="NUP210-like"/>
</dbReference>
<feature type="domain" description="BIG2" evidence="2">
    <location>
        <begin position="332"/>
        <end position="409"/>
    </location>
</feature>
<name>A0A1Z4NAZ7_9CYAN</name>
<gene>
    <name evidence="3" type="ORF">NIES37_69200</name>
</gene>
<feature type="domain" description="BIG2" evidence="2">
    <location>
        <begin position="156"/>
        <end position="233"/>
    </location>
</feature>
<dbReference type="AlphaFoldDB" id="A0A1Z4NAZ7"/>
<sequence>MNAFHTNLIELVKQQDTKTTAKSIIKFLSQHLLLIVVLLWTPLILMQTWNVQHSCFPLVNWAGDRCPIERVTISPRELKLKVGRSRQLKADVLVKTNLTNTSSVDREVRWISSNEKIATVNAQGQVFAVAPGVVKITGVSKKDKSKSDTFDLLVEGITNVEIQPKSLVIEVGESRTLIPKVNGFGNFETAVNWSSANKDIATVGNSGLVTAIAQGETTIQAISKQDSHKYVNAKLTVSHNVIIERVIINNNEPLTNLRVGEIKTITAIVEGLGSNSEDITWSSSNSDVTIVLGHGHTAQLEAMSPGSVTITATSNQDNSKKDLIHLEVLPAIVNYITVQPQQLELDINSTAKLCSTVKGIGSIDQTIYWSSSNDQIATVNSDGFVTAISKGEVQITATSKQNFNQRATTTVKIPRGINWFAIGAGSIVTAGATVIGVPLPAALALGSATATGIHNWQAVIPFPCS</sequence>
<protein>
    <recommendedName>
        <fullName evidence="2">BIG2 domain-containing protein</fullName>
    </recommendedName>
</protein>
<dbReference type="InterPro" id="IPR003343">
    <property type="entry name" value="Big_2"/>
</dbReference>
<feature type="domain" description="BIG2" evidence="2">
    <location>
        <begin position="67"/>
        <end position="150"/>
    </location>
</feature>
<dbReference type="InterPro" id="IPR008964">
    <property type="entry name" value="Invasin/intimin_cell_adhesion"/>
</dbReference>